<proteinExistence type="predicted"/>
<feature type="transmembrane region" description="Helical" evidence="1">
    <location>
        <begin position="362"/>
        <end position="382"/>
    </location>
</feature>
<feature type="transmembrane region" description="Helical" evidence="1">
    <location>
        <begin position="306"/>
        <end position="328"/>
    </location>
</feature>
<keyword evidence="1" id="KW-0812">Transmembrane</keyword>
<evidence type="ECO:0000313" key="3">
    <source>
        <dbReference type="EMBL" id="EDQ04342.1"/>
    </source>
</evidence>
<dbReference type="Pfam" id="PF19658">
    <property type="entry name" value="DUF6161"/>
    <property type="match status" value="1"/>
</dbReference>
<evidence type="ECO:0000256" key="1">
    <source>
        <dbReference type="SAM" id="Phobius"/>
    </source>
</evidence>
<dbReference type="Proteomes" id="UP000003257">
    <property type="component" value="Unassembled WGS sequence"/>
</dbReference>
<accession>A0ABP2D816</accession>
<organism evidence="3 4">
    <name type="scientific">Sulfitobacter indolifex HEL-45</name>
    <dbReference type="NCBI Taxonomy" id="391624"/>
    <lineage>
        <taxon>Bacteria</taxon>
        <taxon>Pseudomonadati</taxon>
        <taxon>Pseudomonadota</taxon>
        <taxon>Alphaproteobacteria</taxon>
        <taxon>Rhodobacterales</taxon>
        <taxon>Roseobacteraceae</taxon>
        <taxon>Sulfitobacter</taxon>
    </lineage>
</organism>
<feature type="domain" description="DUF6161" evidence="2">
    <location>
        <begin position="370"/>
        <end position="441"/>
    </location>
</feature>
<evidence type="ECO:0000259" key="2">
    <source>
        <dbReference type="Pfam" id="PF19658"/>
    </source>
</evidence>
<keyword evidence="4" id="KW-1185">Reference proteome</keyword>
<sequence length="459" mass="51119">MASTPYQIKYVVHPTASFPTKAGMRAYLAEERKAWGPFLEELPKLIETPIPFQRNKHQTVEGLSTVLDVLEKRLDDPAQFNELTARALVGHGMAVPPSSDSEEGKLILALFDVGRNDLAVAAYTSFIVDNFKGNVVNHPVYGPVANRGRQLLEAATVASVLPFSKVSSAKLAGAARKAENHNAALGQEVAKAIEINRAHETNLAEVLQQQRERGSKLDNAFRRLNKRRARQFDEWKLKITSEVSERFEEAERRIVGMERLSRVKLQKQEEEFERLQDLFSTQLRLRAPVKLWEGRENSHSANSKAALVRLFLFGALTAAIAIAAPVFFGDYIADSFFEIVCSPQGAEGSRDLSCERFFSAKGPLTVTGLLLVMSILTWITRLQYRIHLSERHLALDASEKKAFAETYLAMKEGEDVGQDNEAIVLASLFRPTQDGIIRDDETGMDLSAVALLAKQLGRN</sequence>
<keyword evidence="1" id="KW-1133">Transmembrane helix</keyword>
<comment type="caution">
    <text evidence="3">The sequence shown here is derived from an EMBL/GenBank/DDBJ whole genome shotgun (WGS) entry which is preliminary data.</text>
</comment>
<dbReference type="InterPro" id="IPR046159">
    <property type="entry name" value="DUF6161"/>
</dbReference>
<gene>
    <name evidence="3" type="ORF">OIHEL45_15474</name>
</gene>
<evidence type="ECO:0000313" key="4">
    <source>
        <dbReference type="Proteomes" id="UP000003257"/>
    </source>
</evidence>
<protein>
    <recommendedName>
        <fullName evidence="2">DUF6161 domain-containing protein</fullName>
    </recommendedName>
</protein>
<dbReference type="RefSeq" id="WP_007120106.1">
    <property type="nucleotide sequence ID" value="NZ_ABID01000004.1"/>
</dbReference>
<reference evidence="3 4" key="1">
    <citation type="submission" date="2007-11" db="EMBL/GenBank/DDBJ databases">
        <authorList>
            <person name="Wagner-Dobler I."/>
            <person name="Ferriera S."/>
            <person name="Johnson J."/>
            <person name="Kravitz S."/>
            <person name="Beeson K."/>
            <person name="Sutton G."/>
            <person name="Rogers Y.-H."/>
            <person name="Friedman R."/>
            <person name="Frazier M."/>
            <person name="Venter J.C."/>
        </authorList>
    </citation>
    <scope>NUCLEOTIDE SEQUENCE [LARGE SCALE GENOMIC DNA]</scope>
    <source>
        <strain evidence="3 4">HEL-45</strain>
    </source>
</reference>
<keyword evidence="1" id="KW-0472">Membrane</keyword>
<name>A0ABP2D816_9RHOB</name>
<dbReference type="EMBL" id="ABID01000004">
    <property type="protein sequence ID" value="EDQ04342.1"/>
    <property type="molecule type" value="Genomic_DNA"/>
</dbReference>